<evidence type="ECO:0008006" key="4">
    <source>
        <dbReference type="Google" id="ProtNLM"/>
    </source>
</evidence>
<sequence>MPQRHPWSSDVEEQHSTSADSTQRGKLLALFSVFIYYFPAYPTTPPYSHRGLSTQLLLLATYCPLSPLVGQTDTYRPKLPMMLSLLSNRQGFPPPKSQTHGG</sequence>
<evidence type="ECO:0000256" key="1">
    <source>
        <dbReference type="SAM" id="MobiDB-lite"/>
    </source>
</evidence>
<dbReference type="EMBL" id="BMAT01008251">
    <property type="protein sequence ID" value="GFR81145.1"/>
    <property type="molecule type" value="Genomic_DNA"/>
</dbReference>
<name>A0AAV4G821_9GAST</name>
<protein>
    <recommendedName>
        <fullName evidence="4">CTNNB1 binding N-teminal domain-containing protein</fullName>
    </recommendedName>
</protein>
<organism evidence="2 3">
    <name type="scientific">Elysia marginata</name>
    <dbReference type="NCBI Taxonomy" id="1093978"/>
    <lineage>
        <taxon>Eukaryota</taxon>
        <taxon>Metazoa</taxon>
        <taxon>Spiralia</taxon>
        <taxon>Lophotrochozoa</taxon>
        <taxon>Mollusca</taxon>
        <taxon>Gastropoda</taxon>
        <taxon>Heterobranchia</taxon>
        <taxon>Euthyneura</taxon>
        <taxon>Panpulmonata</taxon>
        <taxon>Sacoglossa</taxon>
        <taxon>Placobranchoidea</taxon>
        <taxon>Plakobranchidae</taxon>
        <taxon>Elysia</taxon>
    </lineage>
</organism>
<evidence type="ECO:0000313" key="2">
    <source>
        <dbReference type="EMBL" id="GFR81145.1"/>
    </source>
</evidence>
<keyword evidence="3" id="KW-1185">Reference proteome</keyword>
<proteinExistence type="predicted"/>
<comment type="caution">
    <text evidence="2">The sequence shown here is derived from an EMBL/GenBank/DDBJ whole genome shotgun (WGS) entry which is preliminary data.</text>
</comment>
<accession>A0AAV4G821</accession>
<gene>
    <name evidence="2" type="ORF">ElyMa_004062300</name>
</gene>
<reference evidence="2 3" key="1">
    <citation type="journal article" date="2021" name="Elife">
        <title>Chloroplast acquisition without the gene transfer in kleptoplastic sea slugs, Plakobranchus ocellatus.</title>
        <authorList>
            <person name="Maeda T."/>
            <person name="Takahashi S."/>
            <person name="Yoshida T."/>
            <person name="Shimamura S."/>
            <person name="Takaki Y."/>
            <person name="Nagai Y."/>
            <person name="Toyoda A."/>
            <person name="Suzuki Y."/>
            <person name="Arimoto A."/>
            <person name="Ishii H."/>
            <person name="Satoh N."/>
            <person name="Nishiyama T."/>
            <person name="Hasebe M."/>
            <person name="Maruyama T."/>
            <person name="Minagawa J."/>
            <person name="Obokata J."/>
            <person name="Shigenobu S."/>
        </authorList>
    </citation>
    <scope>NUCLEOTIDE SEQUENCE [LARGE SCALE GENOMIC DNA]</scope>
</reference>
<dbReference type="Proteomes" id="UP000762676">
    <property type="component" value="Unassembled WGS sequence"/>
</dbReference>
<feature type="region of interest" description="Disordered" evidence="1">
    <location>
        <begin position="1"/>
        <end position="22"/>
    </location>
</feature>
<dbReference type="AlphaFoldDB" id="A0AAV4G821"/>
<evidence type="ECO:0000313" key="3">
    <source>
        <dbReference type="Proteomes" id="UP000762676"/>
    </source>
</evidence>